<dbReference type="Proteomes" id="UP000054485">
    <property type="component" value="Unassembled WGS sequence"/>
</dbReference>
<reference evidence="1 2" key="1">
    <citation type="submission" date="2014-04" db="EMBL/GenBank/DDBJ databases">
        <authorList>
            <consortium name="DOE Joint Genome Institute"/>
            <person name="Kuo A."/>
            <person name="Ruytinx J."/>
            <person name="Rineau F."/>
            <person name="Colpaert J."/>
            <person name="Kohler A."/>
            <person name="Nagy L.G."/>
            <person name="Floudas D."/>
            <person name="Copeland A."/>
            <person name="Barry K.W."/>
            <person name="Cichocki N."/>
            <person name="Veneault-Fourrey C."/>
            <person name="LaButti K."/>
            <person name="Lindquist E.A."/>
            <person name="Lipzen A."/>
            <person name="Lundell T."/>
            <person name="Morin E."/>
            <person name="Murat C."/>
            <person name="Sun H."/>
            <person name="Tunlid A."/>
            <person name="Henrissat B."/>
            <person name="Grigoriev I.V."/>
            <person name="Hibbett D.S."/>
            <person name="Martin F."/>
            <person name="Nordberg H.P."/>
            <person name="Cantor M.N."/>
            <person name="Hua S.X."/>
        </authorList>
    </citation>
    <scope>NUCLEOTIDE SEQUENCE [LARGE SCALE GENOMIC DNA]</scope>
    <source>
        <strain evidence="1 2">UH-Slu-Lm8-n1</strain>
    </source>
</reference>
<dbReference type="EMBL" id="KN835409">
    <property type="protein sequence ID" value="KIK38138.1"/>
    <property type="molecule type" value="Genomic_DNA"/>
</dbReference>
<gene>
    <name evidence="1" type="ORF">CY34DRAFT_407676</name>
</gene>
<organism evidence="1 2">
    <name type="scientific">Suillus luteus UH-Slu-Lm8-n1</name>
    <dbReference type="NCBI Taxonomy" id="930992"/>
    <lineage>
        <taxon>Eukaryota</taxon>
        <taxon>Fungi</taxon>
        <taxon>Dikarya</taxon>
        <taxon>Basidiomycota</taxon>
        <taxon>Agaricomycotina</taxon>
        <taxon>Agaricomycetes</taxon>
        <taxon>Agaricomycetidae</taxon>
        <taxon>Boletales</taxon>
        <taxon>Suillineae</taxon>
        <taxon>Suillaceae</taxon>
        <taxon>Suillus</taxon>
    </lineage>
</organism>
<name>A0A0D0B2G6_9AGAM</name>
<sequence>MQECHSAISILIGGSVITTLPSFKIETNLPGASVSVLHIQLYSIKERAVTRNIHSFVLRSDNRSVTIRTGSQRSTNSVSLSNRTSATLSMTILVIIIHLNGGFWQ</sequence>
<dbReference type="HOGENOM" id="CLU_2238376_0_0_1"/>
<keyword evidence="2" id="KW-1185">Reference proteome</keyword>
<reference evidence="2" key="2">
    <citation type="submission" date="2015-01" db="EMBL/GenBank/DDBJ databases">
        <title>Evolutionary Origins and Diversification of the Mycorrhizal Mutualists.</title>
        <authorList>
            <consortium name="DOE Joint Genome Institute"/>
            <consortium name="Mycorrhizal Genomics Consortium"/>
            <person name="Kohler A."/>
            <person name="Kuo A."/>
            <person name="Nagy L.G."/>
            <person name="Floudas D."/>
            <person name="Copeland A."/>
            <person name="Barry K.W."/>
            <person name="Cichocki N."/>
            <person name="Veneault-Fourrey C."/>
            <person name="LaButti K."/>
            <person name="Lindquist E.A."/>
            <person name="Lipzen A."/>
            <person name="Lundell T."/>
            <person name="Morin E."/>
            <person name="Murat C."/>
            <person name="Riley R."/>
            <person name="Ohm R."/>
            <person name="Sun H."/>
            <person name="Tunlid A."/>
            <person name="Henrissat B."/>
            <person name="Grigoriev I.V."/>
            <person name="Hibbett D.S."/>
            <person name="Martin F."/>
        </authorList>
    </citation>
    <scope>NUCLEOTIDE SEQUENCE [LARGE SCALE GENOMIC DNA]</scope>
    <source>
        <strain evidence="2">UH-Slu-Lm8-n1</strain>
    </source>
</reference>
<protein>
    <submittedName>
        <fullName evidence="1">Uncharacterized protein</fullName>
    </submittedName>
</protein>
<evidence type="ECO:0000313" key="1">
    <source>
        <dbReference type="EMBL" id="KIK38138.1"/>
    </source>
</evidence>
<accession>A0A0D0B2G6</accession>
<dbReference type="InParanoid" id="A0A0D0B2G6"/>
<dbReference type="AlphaFoldDB" id="A0A0D0B2G6"/>
<evidence type="ECO:0000313" key="2">
    <source>
        <dbReference type="Proteomes" id="UP000054485"/>
    </source>
</evidence>
<proteinExistence type="predicted"/>